<comment type="caution">
    <text evidence="3">The sequence shown here is derived from an EMBL/GenBank/DDBJ whole genome shotgun (WGS) entry which is preliminary data.</text>
</comment>
<dbReference type="Proteomes" id="UP001596392">
    <property type="component" value="Unassembled WGS sequence"/>
</dbReference>
<dbReference type="Pfam" id="PF10756">
    <property type="entry name" value="bPH_6"/>
    <property type="match status" value="1"/>
</dbReference>
<evidence type="ECO:0000313" key="3">
    <source>
        <dbReference type="EMBL" id="MFC7243122.1"/>
    </source>
</evidence>
<keyword evidence="4" id="KW-1185">Reference proteome</keyword>
<feature type="domain" description="Low molecular weight protein antigen 6 PH" evidence="2">
    <location>
        <begin position="53"/>
        <end position="83"/>
    </location>
</feature>
<accession>A0ABW2GSV4</accession>
<name>A0ABW2GSV4_9ACTN</name>
<keyword evidence="1" id="KW-0812">Transmembrane</keyword>
<keyword evidence="1" id="KW-1133">Transmembrane helix</keyword>
<feature type="transmembrane region" description="Helical" evidence="1">
    <location>
        <begin position="28"/>
        <end position="47"/>
    </location>
</feature>
<organism evidence="3 4">
    <name type="scientific">Catellatospora aurea</name>
    <dbReference type="NCBI Taxonomy" id="1337874"/>
    <lineage>
        <taxon>Bacteria</taxon>
        <taxon>Bacillati</taxon>
        <taxon>Actinomycetota</taxon>
        <taxon>Actinomycetes</taxon>
        <taxon>Micromonosporales</taxon>
        <taxon>Micromonosporaceae</taxon>
        <taxon>Catellatospora</taxon>
    </lineage>
</organism>
<evidence type="ECO:0000259" key="2">
    <source>
        <dbReference type="Pfam" id="PF10756"/>
    </source>
</evidence>
<gene>
    <name evidence="3" type="ORF">ACFQO7_11605</name>
</gene>
<evidence type="ECO:0000256" key="1">
    <source>
        <dbReference type="SAM" id="Phobius"/>
    </source>
</evidence>
<reference evidence="4" key="1">
    <citation type="journal article" date="2019" name="Int. J. Syst. Evol. Microbiol.">
        <title>The Global Catalogue of Microorganisms (GCM) 10K type strain sequencing project: providing services to taxonomists for standard genome sequencing and annotation.</title>
        <authorList>
            <consortium name="The Broad Institute Genomics Platform"/>
            <consortium name="The Broad Institute Genome Sequencing Center for Infectious Disease"/>
            <person name="Wu L."/>
            <person name="Ma J."/>
        </authorList>
    </citation>
    <scope>NUCLEOTIDE SEQUENCE [LARGE SCALE GENOMIC DNA]</scope>
    <source>
        <strain evidence="4">CGMCC 1.9106</strain>
    </source>
</reference>
<sequence>MFAFYPLAVMLPASAIYAAITYDLSRGEAVLLPVVVGIVTVWMWRIAREGIYVGADGVRIRRLLGSTALRWDEIRQVDDGLREVYGANIRFHTIDGRVVKSTVQPTGAAVDRYAPMLSRGAYLHLVQQLRDLHDASHARR</sequence>
<dbReference type="EMBL" id="JBHTAC010000009">
    <property type="protein sequence ID" value="MFC7243122.1"/>
    <property type="molecule type" value="Genomic_DNA"/>
</dbReference>
<dbReference type="RefSeq" id="WP_376806367.1">
    <property type="nucleotide sequence ID" value="NZ_JBHTAC010000009.1"/>
</dbReference>
<proteinExistence type="predicted"/>
<evidence type="ECO:0000313" key="4">
    <source>
        <dbReference type="Proteomes" id="UP001596392"/>
    </source>
</evidence>
<dbReference type="InterPro" id="IPR019692">
    <property type="entry name" value="CFP-6_PH"/>
</dbReference>
<keyword evidence="1" id="KW-0472">Membrane</keyword>
<protein>
    <submittedName>
        <fullName evidence="3">PH domain-containing protein</fullName>
    </submittedName>
</protein>